<name>A0ABT2ZHM8_9RHOB</name>
<accession>A0ABT2ZHM8</accession>
<comment type="caution">
    <text evidence="1">The sequence shown here is derived from an EMBL/GenBank/DDBJ whole genome shotgun (WGS) entry which is preliminary data.</text>
</comment>
<evidence type="ECO:0000313" key="1">
    <source>
        <dbReference type="EMBL" id="MCV2870643.1"/>
    </source>
</evidence>
<proteinExistence type="predicted"/>
<dbReference type="EMBL" id="JAOWKY010000008">
    <property type="protein sequence ID" value="MCV2870643.1"/>
    <property type="molecule type" value="Genomic_DNA"/>
</dbReference>
<evidence type="ECO:0000313" key="2">
    <source>
        <dbReference type="Proteomes" id="UP001652542"/>
    </source>
</evidence>
<sequence>MSFSQTELDALRSAYASGVTEVRYDGKVTRYDDGAALLARIRVIEGEIARAASGSASKSVSLAAFRRD</sequence>
<organism evidence="1 2">
    <name type="scientific">Albidovulum marisflavi</name>
    <dbReference type="NCBI Taxonomy" id="2984159"/>
    <lineage>
        <taxon>Bacteria</taxon>
        <taxon>Pseudomonadati</taxon>
        <taxon>Pseudomonadota</taxon>
        <taxon>Alphaproteobacteria</taxon>
        <taxon>Rhodobacterales</taxon>
        <taxon>Paracoccaceae</taxon>
        <taxon>Albidovulum</taxon>
    </lineage>
</organism>
<reference evidence="1 2" key="1">
    <citation type="submission" date="2022-10" db="EMBL/GenBank/DDBJ databases">
        <title>Defluviimonas sp. nov., isolated from ocean surface water.</title>
        <authorList>
            <person name="He W."/>
            <person name="Wang L."/>
            <person name="Zhang D.-F."/>
        </authorList>
    </citation>
    <scope>NUCLEOTIDE SEQUENCE [LARGE SCALE GENOMIC DNA]</scope>
    <source>
        <strain evidence="1 2">WL0002</strain>
    </source>
</reference>
<dbReference type="NCBIfam" id="NF047331">
    <property type="entry name" value="phage_HTJ"/>
    <property type="match status" value="1"/>
</dbReference>
<dbReference type="RefSeq" id="WP_263736321.1">
    <property type="nucleotide sequence ID" value="NZ_JAOWKY010000008.1"/>
</dbReference>
<gene>
    <name evidence="1" type="ORF">OEW28_18680</name>
</gene>
<keyword evidence="2" id="KW-1185">Reference proteome</keyword>
<evidence type="ECO:0008006" key="3">
    <source>
        <dbReference type="Google" id="ProtNLM"/>
    </source>
</evidence>
<dbReference type="Proteomes" id="UP001652542">
    <property type="component" value="Unassembled WGS sequence"/>
</dbReference>
<protein>
    <recommendedName>
        <fullName evidence="3">GpW protein</fullName>
    </recommendedName>
</protein>